<comment type="caution">
    <text evidence="1">The sequence shown here is derived from an EMBL/GenBank/DDBJ whole genome shotgun (WGS) entry which is preliminary data.</text>
</comment>
<accession>A0ABS6W3C0</accession>
<proteinExistence type="predicted"/>
<evidence type="ECO:0000313" key="2">
    <source>
        <dbReference type="Proteomes" id="UP000719267"/>
    </source>
</evidence>
<gene>
    <name evidence="1" type="ORF">KW502_10880</name>
</gene>
<dbReference type="RefSeq" id="WP_219040589.1">
    <property type="nucleotide sequence ID" value="NZ_JAHWDF010000011.1"/>
</dbReference>
<reference evidence="1 2" key="1">
    <citation type="submission" date="2021-07" db="EMBL/GenBank/DDBJ databases">
        <title>Mesonia aestuariivivens sp. nov., isolated from a tidal flat.</title>
        <authorList>
            <person name="Kim Y.-O."/>
            <person name="Yoon J.-H."/>
        </authorList>
    </citation>
    <scope>NUCLEOTIDE SEQUENCE [LARGE SCALE GENOMIC DNA]</scope>
    <source>
        <strain evidence="1 2">JHPTF-M18</strain>
    </source>
</reference>
<name>A0ABS6W3C0_9FLAO</name>
<protein>
    <submittedName>
        <fullName evidence="1">Uncharacterized protein</fullName>
    </submittedName>
</protein>
<organism evidence="1 2">
    <name type="scientific">Mesonia aestuariivivens</name>
    <dbReference type="NCBI Taxonomy" id="2796128"/>
    <lineage>
        <taxon>Bacteria</taxon>
        <taxon>Pseudomonadati</taxon>
        <taxon>Bacteroidota</taxon>
        <taxon>Flavobacteriia</taxon>
        <taxon>Flavobacteriales</taxon>
        <taxon>Flavobacteriaceae</taxon>
        <taxon>Mesonia</taxon>
    </lineage>
</organism>
<keyword evidence="2" id="KW-1185">Reference proteome</keyword>
<sequence length="106" mass="12132">MSKYFDIEPGKYDIPKVGKVNTFSKEVSDEKALAIYRLPRKIFPWIKLNKESLGYLKKQKFVAEDVAKMILNARTIEEVELLAELSDTKKVEGVINTKLNALKADK</sequence>
<dbReference type="Proteomes" id="UP000719267">
    <property type="component" value="Unassembled WGS sequence"/>
</dbReference>
<dbReference type="EMBL" id="JAHWDF010000011">
    <property type="protein sequence ID" value="MBW2962304.1"/>
    <property type="molecule type" value="Genomic_DNA"/>
</dbReference>
<evidence type="ECO:0000313" key="1">
    <source>
        <dbReference type="EMBL" id="MBW2962304.1"/>
    </source>
</evidence>